<proteinExistence type="predicted"/>
<dbReference type="RefSeq" id="WP_089714319.1">
    <property type="nucleotide sequence ID" value="NZ_FMAR01000014.1"/>
</dbReference>
<gene>
    <name evidence="1" type="ORF">GA0116948_11443</name>
</gene>
<dbReference type="GO" id="GO:0000155">
    <property type="term" value="F:phosphorelay sensor kinase activity"/>
    <property type="evidence" value="ECO:0007669"/>
    <property type="project" value="InterPro"/>
</dbReference>
<name>A0A1C4FGH0_9BACT</name>
<dbReference type="AlphaFoldDB" id="A0A1C4FGH0"/>
<dbReference type="SUPFAM" id="SSF55785">
    <property type="entry name" value="PYP-like sensor domain (PAS domain)"/>
    <property type="match status" value="1"/>
</dbReference>
<dbReference type="Proteomes" id="UP000242818">
    <property type="component" value="Unassembled WGS sequence"/>
</dbReference>
<sequence length="194" mass="22072">MYKFDQLCQQLSHSNLYYLIGMGLEGHYTYTNDHYTQSFSPEGRSFLGQSFDLLLHPEDTGIARDTRMQCMQYPEQLFPFLVRQPNRHGDFMLTQWECQAMVNNSGHIHGVYCVGSHLAACLDEAGYPLLGSNFPRATLPSHEARQPLANLMGLVTIMQQTDNPRQLRSLCSMILASAQQLHAVMQALYKQPEV</sequence>
<evidence type="ECO:0000313" key="1">
    <source>
        <dbReference type="EMBL" id="SCC55117.1"/>
    </source>
</evidence>
<dbReference type="Gene3D" id="3.30.450.20">
    <property type="entry name" value="PAS domain"/>
    <property type="match status" value="1"/>
</dbReference>
<organism evidence="1 2">
    <name type="scientific">Chitinophaga costaii</name>
    <dbReference type="NCBI Taxonomy" id="1335309"/>
    <lineage>
        <taxon>Bacteria</taxon>
        <taxon>Pseudomonadati</taxon>
        <taxon>Bacteroidota</taxon>
        <taxon>Chitinophagia</taxon>
        <taxon>Chitinophagales</taxon>
        <taxon>Chitinophagaceae</taxon>
        <taxon>Chitinophaga</taxon>
    </lineage>
</organism>
<dbReference type="OrthoDB" id="9124519at2"/>
<evidence type="ECO:0000313" key="2">
    <source>
        <dbReference type="Proteomes" id="UP000242818"/>
    </source>
</evidence>
<dbReference type="EMBL" id="FMAR01000014">
    <property type="protein sequence ID" value="SCC55117.1"/>
    <property type="molecule type" value="Genomic_DNA"/>
</dbReference>
<dbReference type="InterPro" id="IPR035965">
    <property type="entry name" value="PAS-like_dom_sf"/>
</dbReference>
<evidence type="ECO:0008006" key="3">
    <source>
        <dbReference type="Google" id="ProtNLM"/>
    </source>
</evidence>
<accession>A0A1C4FGH0</accession>
<dbReference type="SUPFAM" id="SSF47384">
    <property type="entry name" value="Homodimeric domain of signal transducing histidine kinase"/>
    <property type="match status" value="1"/>
</dbReference>
<dbReference type="STRING" id="1335309.GA0116948_11443"/>
<keyword evidence="2" id="KW-1185">Reference proteome</keyword>
<dbReference type="InterPro" id="IPR036097">
    <property type="entry name" value="HisK_dim/P_sf"/>
</dbReference>
<protein>
    <recommendedName>
        <fullName evidence="3">PAS fold-containing protein</fullName>
    </recommendedName>
</protein>
<reference evidence="1 2" key="1">
    <citation type="submission" date="2016-08" db="EMBL/GenBank/DDBJ databases">
        <authorList>
            <person name="Seilhamer J.J."/>
        </authorList>
    </citation>
    <scope>NUCLEOTIDE SEQUENCE [LARGE SCALE GENOMIC DNA]</scope>
    <source>
        <strain evidence="1 2">A37T2</strain>
    </source>
</reference>